<dbReference type="CDD" id="cd10810">
    <property type="entry name" value="GH38N_AMII_LAM_like"/>
    <property type="match status" value="1"/>
</dbReference>
<dbReference type="Gene3D" id="2.70.98.30">
    <property type="entry name" value="Golgi alpha-mannosidase II, domain 4"/>
    <property type="match status" value="1"/>
</dbReference>
<dbReference type="InterPro" id="IPR000602">
    <property type="entry name" value="Glyco_hydro_38_N"/>
</dbReference>
<evidence type="ECO:0000256" key="7">
    <source>
        <dbReference type="ARBA" id="ARBA00022833"/>
    </source>
</evidence>
<organism evidence="13 14">
    <name type="scientific">Dryococelus australis</name>
    <dbReference type="NCBI Taxonomy" id="614101"/>
    <lineage>
        <taxon>Eukaryota</taxon>
        <taxon>Metazoa</taxon>
        <taxon>Ecdysozoa</taxon>
        <taxon>Arthropoda</taxon>
        <taxon>Hexapoda</taxon>
        <taxon>Insecta</taxon>
        <taxon>Pterygota</taxon>
        <taxon>Neoptera</taxon>
        <taxon>Polyneoptera</taxon>
        <taxon>Phasmatodea</taxon>
        <taxon>Verophasmatodea</taxon>
        <taxon>Anareolatae</taxon>
        <taxon>Phasmatidae</taxon>
        <taxon>Eurycanthinae</taxon>
        <taxon>Dryococelus</taxon>
    </lineage>
</organism>
<dbReference type="SUPFAM" id="SSF74650">
    <property type="entry name" value="Galactose mutarotase-like"/>
    <property type="match status" value="1"/>
</dbReference>
<dbReference type="InterPro" id="IPR027291">
    <property type="entry name" value="Glyco_hydro_38_N_sf"/>
</dbReference>
<dbReference type="Gene3D" id="1.20.1270.50">
    <property type="entry name" value="Glycoside hydrolase family 38, central domain"/>
    <property type="match status" value="2"/>
</dbReference>
<evidence type="ECO:0000256" key="8">
    <source>
        <dbReference type="ARBA" id="ARBA00023157"/>
    </source>
</evidence>
<evidence type="ECO:0000256" key="3">
    <source>
        <dbReference type="ARBA" id="ARBA00012752"/>
    </source>
</evidence>
<keyword evidence="4 11" id="KW-0479">Metal-binding</keyword>
<dbReference type="Gene3D" id="2.60.40.1180">
    <property type="entry name" value="Golgi alpha-mannosidase II"/>
    <property type="match status" value="1"/>
</dbReference>
<dbReference type="InterPro" id="IPR011013">
    <property type="entry name" value="Gal_mutarotase_sf_dom"/>
</dbReference>
<keyword evidence="9" id="KW-0325">Glycoprotein</keyword>
<dbReference type="Pfam" id="PF07748">
    <property type="entry name" value="Glyco_hydro_38C"/>
    <property type="match status" value="1"/>
</dbReference>
<reference evidence="13 14" key="1">
    <citation type="submission" date="2023-02" db="EMBL/GenBank/DDBJ databases">
        <title>LHISI_Scaffold_Assembly.</title>
        <authorList>
            <person name="Stuart O.P."/>
            <person name="Cleave R."/>
            <person name="Magrath M.J.L."/>
            <person name="Mikheyev A.S."/>
        </authorList>
    </citation>
    <scope>NUCLEOTIDE SEQUENCE [LARGE SCALE GENOMIC DNA]</scope>
    <source>
        <strain evidence="13">Daus_M_001</strain>
        <tissue evidence="13">Leg muscle</tissue>
    </source>
</reference>
<evidence type="ECO:0000313" key="14">
    <source>
        <dbReference type="Proteomes" id="UP001159363"/>
    </source>
</evidence>
<dbReference type="Gene3D" id="3.20.110.10">
    <property type="entry name" value="Glycoside hydrolase 38, N terminal domain"/>
    <property type="match status" value="1"/>
</dbReference>
<dbReference type="InterPro" id="IPR028995">
    <property type="entry name" value="Glyco_hydro_57/38_cen_sf"/>
</dbReference>
<dbReference type="InterPro" id="IPR037094">
    <property type="entry name" value="Glyco_hydro_38_cen_sf"/>
</dbReference>
<dbReference type="Pfam" id="PF01074">
    <property type="entry name" value="Glyco_hydro_38N"/>
    <property type="match status" value="1"/>
</dbReference>
<keyword evidence="14" id="KW-1185">Reference proteome</keyword>
<keyword evidence="10 11" id="KW-0326">Glycosidase</keyword>
<evidence type="ECO:0000256" key="5">
    <source>
        <dbReference type="ARBA" id="ARBA00022729"/>
    </source>
</evidence>
<dbReference type="InterPro" id="IPR011682">
    <property type="entry name" value="Glyco_hydro_38_C"/>
</dbReference>
<dbReference type="Gene3D" id="2.60.40.1360">
    <property type="match status" value="1"/>
</dbReference>
<keyword evidence="8" id="KW-1015">Disulfide bond</keyword>
<keyword evidence="7 11" id="KW-0862">Zinc</keyword>
<evidence type="ECO:0000256" key="6">
    <source>
        <dbReference type="ARBA" id="ARBA00022801"/>
    </source>
</evidence>
<name>A0ABQ9GDQ4_9NEOP</name>
<dbReference type="SMART" id="SM00872">
    <property type="entry name" value="Alpha-mann_mid"/>
    <property type="match status" value="1"/>
</dbReference>
<evidence type="ECO:0000256" key="10">
    <source>
        <dbReference type="ARBA" id="ARBA00023295"/>
    </source>
</evidence>
<dbReference type="PANTHER" id="PTHR11607:SF3">
    <property type="entry name" value="LYSOSOMAL ALPHA-MANNOSIDASE"/>
    <property type="match status" value="1"/>
</dbReference>
<comment type="cofactor">
    <cofactor evidence="11">
        <name>Zn(2+)</name>
        <dbReference type="ChEBI" id="CHEBI:29105"/>
    </cofactor>
    <text evidence="11">Binds 1 zinc ion per subunit.</text>
</comment>
<evidence type="ECO:0000313" key="13">
    <source>
        <dbReference type="EMBL" id="KAJ8870547.1"/>
    </source>
</evidence>
<dbReference type="InterPro" id="IPR011330">
    <property type="entry name" value="Glyco_hydro/deAcase_b/a-brl"/>
</dbReference>
<feature type="domain" description="Glycoside hydrolase family 38 central" evidence="12">
    <location>
        <begin position="456"/>
        <end position="532"/>
    </location>
</feature>
<comment type="caution">
    <text evidence="13">The sequence shown here is derived from an EMBL/GenBank/DDBJ whole genome shotgun (WGS) entry which is preliminary data.</text>
</comment>
<dbReference type="EC" id="3.2.1.-" evidence="11"/>
<dbReference type="InterPro" id="IPR048534">
    <property type="entry name" value="Man2a1-like_dom"/>
</dbReference>
<sequence>MAIVQQKAQCVLWFAEFESVVTVQHNFRWQYPRQRIPEQRAICCFHETGPVQKNQSPGRPRTSEEKVELLRLSCVRSPKNLELGIPKTTMQNVLHKRLRLYAYKIQLRHEIKSENRPNACNQSIPGMLNVHLIPHSHDDVGYRKTVDQYYYGVVTKNTPKGGVQYIIDTVTQELAKDPKKRFVQVETEFLWKWWQEENDEMRQLYRQLVDAGQIEIIGGGVVMNDEADTHYQTTIDQFSLGFRYSASPLLDEMLGECGRPRIGWQIDPFGHSKETASIMAQMGFDALFFARLDYEDKQNRIESKTMEMVWQANKNLGLSSDLFTSVLYNHYSFPTGFCNDISCSDDPFIDDKNSPDYNVDEKVTKFLDFIDDVAAAYSTDNILITMGQDFTYQSAHMNYKNMDKLIKYVNLLQKNNSNINVFYSTPSCYVKAIHDANQTWTTKSDDFFPYGNDPHSYWTGYFTSRPTNKRYERIGNNFLQVCKQLSVLSRVSDKSLLKKLSYLGNAMAILQHHDAITGTDTQDVADDYMRMLSVGIDKCEDIPTTAYNKMLSQESSETKTNLTMRSCLLLNISQCDISESSSEFLVTIYNPLARPTSHYVRLPVNGNNYVVTDYNGAQVPSQMIPVPQSVLDIPYRKSVATQELVFRAADIPPLGLQSYKVSLSENNSQGGSVTSNNHTISNGDVTVELDADLGTVKLISMNGIDLPLTQSIMYYNAFHGNDAEAANISSGAYIFRPTSEGVQKINDKVNVTVYKGNLIEEIHQVFNEWVSQVIRVYKQEKHIEFDWMVGPIPVDDGTGKEVISRFTTKLDSKGIFYTDANGREMQKRQRNYRPTWTWNISEPVAGNYYPTTTRILIKDEAKGLQFAILNDRSQGGSSLQDGEIELMVHRRVLKIQHYNEALNETAYGAGVIARGRHIVMVGNSSAQERLLVQRTLLAPWVFLTPGSGNPVQVKGLTNSLPENVHLLTLEPWEKGSILIRVEHIMENGEDPVMSQNITVDLKEILAPLAVKSFYETTIDGKMALQSMERLEWRTADNSRPHIHHNINNFSISLSPMQIRTFIVAVNHIAPSPTTAPSSGCSNIIRDNCLVLISLYISLKFNFAV</sequence>
<dbReference type="SUPFAM" id="SSF88713">
    <property type="entry name" value="Glycoside hydrolase/deacetylase"/>
    <property type="match status" value="1"/>
</dbReference>
<gene>
    <name evidence="13" type="ORF">PR048_029570</name>
</gene>
<dbReference type="Pfam" id="PF21260">
    <property type="entry name" value="Laman-like_dom"/>
    <property type="match status" value="1"/>
</dbReference>
<accession>A0ABQ9GDQ4</accession>
<evidence type="ECO:0000256" key="2">
    <source>
        <dbReference type="ARBA" id="ARBA00009792"/>
    </source>
</evidence>
<evidence type="ECO:0000256" key="1">
    <source>
        <dbReference type="ARBA" id="ARBA00000365"/>
    </source>
</evidence>
<dbReference type="InterPro" id="IPR013780">
    <property type="entry name" value="Glyco_hydro_b"/>
</dbReference>
<keyword evidence="6 11" id="KW-0378">Hydrolase</keyword>
<evidence type="ECO:0000256" key="9">
    <source>
        <dbReference type="ARBA" id="ARBA00023180"/>
    </source>
</evidence>
<evidence type="ECO:0000259" key="12">
    <source>
        <dbReference type="SMART" id="SM00872"/>
    </source>
</evidence>
<dbReference type="PANTHER" id="PTHR11607">
    <property type="entry name" value="ALPHA-MANNOSIDASE"/>
    <property type="match status" value="1"/>
</dbReference>
<dbReference type="Proteomes" id="UP001159363">
    <property type="component" value="Chromosome 12"/>
</dbReference>
<evidence type="ECO:0000256" key="4">
    <source>
        <dbReference type="ARBA" id="ARBA00022723"/>
    </source>
</evidence>
<comment type="similarity">
    <text evidence="2 11">Belongs to the glycosyl hydrolase 38 family.</text>
</comment>
<dbReference type="InterPro" id="IPR050843">
    <property type="entry name" value="Glycosyl_Hydrlase_38"/>
</dbReference>
<protein>
    <recommendedName>
        <fullName evidence="3 11">Alpha-mannosidase</fullName>
        <ecNumber evidence="11">3.2.1.-</ecNumber>
    </recommendedName>
</protein>
<proteinExistence type="inferred from homology"/>
<dbReference type="InterPro" id="IPR041147">
    <property type="entry name" value="GH38_C"/>
</dbReference>
<dbReference type="SUPFAM" id="SSF88688">
    <property type="entry name" value="Families 57/38 glycoside transferase middle domain"/>
    <property type="match status" value="1"/>
</dbReference>
<evidence type="ECO:0000256" key="11">
    <source>
        <dbReference type="RuleBase" id="RU361199"/>
    </source>
</evidence>
<dbReference type="InterPro" id="IPR015341">
    <property type="entry name" value="Glyco_hydro_38_cen"/>
</dbReference>
<keyword evidence="5" id="KW-0732">Signal</keyword>
<dbReference type="EMBL" id="JARBHB010000013">
    <property type="protein sequence ID" value="KAJ8870547.1"/>
    <property type="molecule type" value="Genomic_DNA"/>
</dbReference>
<comment type="catalytic activity">
    <reaction evidence="1">
        <text>Hydrolysis of terminal, non-reducing alpha-D-mannose residues in alpha-D-mannosides.</text>
        <dbReference type="EC" id="3.2.1.24"/>
    </reaction>
</comment>
<dbReference type="Pfam" id="PF09261">
    <property type="entry name" value="Alpha-mann_mid"/>
    <property type="match status" value="1"/>
</dbReference>
<dbReference type="Pfam" id="PF17677">
    <property type="entry name" value="Glyco_hydro38C2"/>
    <property type="match status" value="1"/>
</dbReference>